<feature type="region of interest" description="Disordered" evidence="5">
    <location>
        <begin position="1"/>
        <end position="27"/>
    </location>
</feature>
<keyword evidence="1" id="KW-0805">Transcription regulation</keyword>
<evidence type="ECO:0000313" key="8">
    <source>
        <dbReference type="Proteomes" id="UP000001919"/>
    </source>
</evidence>
<dbReference type="InterPro" id="IPR050109">
    <property type="entry name" value="HTH-type_TetR-like_transc_reg"/>
</dbReference>
<dbReference type="AlphaFoldDB" id="C7MGN8"/>
<dbReference type="SUPFAM" id="SSF46689">
    <property type="entry name" value="Homeodomain-like"/>
    <property type="match status" value="1"/>
</dbReference>
<dbReference type="Pfam" id="PF00440">
    <property type="entry name" value="TetR_N"/>
    <property type="match status" value="1"/>
</dbReference>
<dbReference type="PROSITE" id="PS50977">
    <property type="entry name" value="HTH_TETR_2"/>
    <property type="match status" value="1"/>
</dbReference>
<evidence type="ECO:0000256" key="5">
    <source>
        <dbReference type="SAM" id="MobiDB-lite"/>
    </source>
</evidence>
<feature type="DNA-binding region" description="H-T-H motif" evidence="4">
    <location>
        <begin position="48"/>
        <end position="67"/>
    </location>
</feature>
<dbReference type="OrthoDB" id="3196926at2"/>
<sequence>MQAPTIRRGYDDAMPSTSDRAPDPRPARTKAAIFAAARALTAGDGEVTVNALAKRAGVSRAAFYSHFSGLDDLMGAMLQQMLDTAWTRGTEFKDQGEHVHQRVRFGYGMLAAHVERHHAFLRGALDWKFSHRTYIGLLDSLVEMHVVAVDRLGDEVPAPLRGEPSTARAIAGAALALAVHWLAETEQQARAEEPLDATGLLETLLRNAPPWYSGFSAEEPVPAAELMEACRAAGEDAAPTA</sequence>
<evidence type="ECO:0000259" key="6">
    <source>
        <dbReference type="PROSITE" id="PS50977"/>
    </source>
</evidence>
<dbReference type="PATRIC" id="fig|446465.5.peg.350"/>
<dbReference type="Proteomes" id="UP000001919">
    <property type="component" value="Chromosome"/>
</dbReference>
<dbReference type="EMBL" id="CP001643">
    <property type="protein sequence ID" value="ACU84229.1"/>
    <property type="molecule type" value="Genomic_DNA"/>
</dbReference>
<dbReference type="PANTHER" id="PTHR30055:SF234">
    <property type="entry name" value="HTH-TYPE TRANSCRIPTIONAL REGULATOR BETI"/>
    <property type="match status" value="1"/>
</dbReference>
<dbReference type="KEGG" id="bfa:Bfae_03540"/>
<dbReference type="InterPro" id="IPR009057">
    <property type="entry name" value="Homeodomain-like_sf"/>
</dbReference>
<organism evidence="7 8">
    <name type="scientific">Brachybacterium faecium (strain ATCC 43885 / DSM 4810 / JCM 11609 / LMG 19847 / NBRC 14762 / NCIMB 9860 / 6-10)</name>
    <dbReference type="NCBI Taxonomy" id="446465"/>
    <lineage>
        <taxon>Bacteria</taxon>
        <taxon>Bacillati</taxon>
        <taxon>Actinomycetota</taxon>
        <taxon>Actinomycetes</taxon>
        <taxon>Micrococcales</taxon>
        <taxon>Dermabacteraceae</taxon>
        <taxon>Brachybacterium</taxon>
    </lineage>
</organism>
<dbReference type="GO" id="GO:0000976">
    <property type="term" value="F:transcription cis-regulatory region binding"/>
    <property type="evidence" value="ECO:0007669"/>
    <property type="project" value="TreeGrafter"/>
</dbReference>
<name>C7MGN8_BRAFD</name>
<dbReference type="HOGENOM" id="CLU_1178436_0_0_11"/>
<dbReference type="eggNOG" id="COG1309">
    <property type="taxonomic scope" value="Bacteria"/>
</dbReference>
<keyword evidence="8" id="KW-1185">Reference proteome</keyword>
<accession>C7MGN8</accession>
<proteinExistence type="predicted"/>
<evidence type="ECO:0000313" key="7">
    <source>
        <dbReference type="EMBL" id="ACU84229.1"/>
    </source>
</evidence>
<evidence type="ECO:0000256" key="1">
    <source>
        <dbReference type="ARBA" id="ARBA00023015"/>
    </source>
</evidence>
<evidence type="ECO:0000256" key="3">
    <source>
        <dbReference type="ARBA" id="ARBA00023163"/>
    </source>
</evidence>
<dbReference type="InterPro" id="IPR001647">
    <property type="entry name" value="HTH_TetR"/>
</dbReference>
<keyword evidence="3" id="KW-0804">Transcription</keyword>
<evidence type="ECO:0000256" key="2">
    <source>
        <dbReference type="ARBA" id="ARBA00023125"/>
    </source>
</evidence>
<dbReference type="STRING" id="446465.Bfae_03540"/>
<dbReference type="PANTHER" id="PTHR30055">
    <property type="entry name" value="HTH-TYPE TRANSCRIPTIONAL REGULATOR RUTR"/>
    <property type="match status" value="1"/>
</dbReference>
<keyword evidence="2 4" id="KW-0238">DNA-binding</keyword>
<reference evidence="7 8" key="1">
    <citation type="journal article" date="2009" name="Stand. Genomic Sci.">
        <title>Complete genome sequence of Brachybacterium faecium type strain (Schefferle 6-10).</title>
        <authorList>
            <person name="Lapidus A."/>
            <person name="Pukall R."/>
            <person name="Labuttii K."/>
            <person name="Copeland A."/>
            <person name="Del Rio T.G."/>
            <person name="Nolan M."/>
            <person name="Chen F."/>
            <person name="Lucas S."/>
            <person name="Tice H."/>
            <person name="Cheng J.F."/>
            <person name="Bruce D."/>
            <person name="Goodwin L."/>
            <person name="Pitluck S."/>
            <person name="Rohde M."/>
            <person name="Goker M."/>
            <person name="Pati A."/>
            <person name="Ivanova N."/>
            <person name="Mavrommatis K."/>
            <person name="Chen A."/>
            <person name="Palaniappan K."/>
            <person name="D'haeseleer P."/>
            <person name="Chain P."/>
            <person name="Bristow J."/>
            <person name="Eisen J.A."/>
            <person name="Markowitz V."/>
            <person name="Hugenholtz P."/>
            <person name="Kyrpides N.C."/>
            <person name="Klenk H.P."/>
        </authorList>
    </citation>
    <scope>NUCLEOTIDE SEQUENCE [LARGE SCALE GENOMIC DNA]</scope>
    <source>
        <strain evidence="8">ATCC 43885 / DSM 4810 / JCM 11609 / LMG 19847 / NBRC 14762 / NCIMB 9860 / 6-10</strain>
    </source>
</reference>
<protein>
    <submittedName>
        <fullName evidence="7">Transcriptional regulator, tetR family</fullName>
    </submittedName>
</protein>
<evidence type="ECO:0000256" key="4">
    <source>
        <dbReference type="PROSITE-ProRule" id="PRU00335"/>
    </source>
</evidence>
<feature type="domain" description="HTH tetR-type" evidence="6">
    <location>
        <begin position="27"/>
        <end position="85"/>
    </location>
</feature>
<gene>
    <name evidence="7" type="ordered locus">Bfae_03540</name>
</gene>
<dbReference type="Gene3D" id="1.10.357.10">
    <property type="entry name" value="Tetracycline Repressor, domain 2"/>
    <property type="match status" value="1"/>
</dbReference>
<dbReference type="GO" id="GO:0003700">
    <property type="term" value="F:DNA-binding transcription factor activity"/>
    <property type="evidence" value="ECO:0007669"/>
    <property type="project" value="TreeGrafter"/>
</dbReference>